<dbReference type="GO" id="GO:0005730">
    <property type="term" value="C:nucleolus"/>
    <property type="evidence" value="ECO:0007669"/>
    <property type="project" value="UniProtKB-ARBA"/>
</dbReference>
<feature type="region of interest" description="Disordered" evidence="7">
    <location>
        <begin position="73"/>
        <end position="97"/>
    </location>
</feature>
<dbReference type="InterPro" id="IPR014813">
    <property type="entry name" value="Gnl3_N_dom"/>
</dbReference>
<evidence type="ECO:0000313" key="9">
    <source>
        <dbReference type="EMBL" id="KAK2168329.1"/>
    </source>
</evidence>
<dbReference type="PANTHER" id="PTHR11089:SF30">
    <property type="entry name" value="GUANINE NUCLEOTIDE-BINDING PROTEIN-LIKE 3 HOMOLOG"/>
    <property type="match status" value="1"/>
</dbReference>
<feature type="region of interest" description="Disordered" evidence="7">
    <location>
        <begin position="1"/>
        <end position="54"/>
    </location>
</feature>
<keyword evidence="5" id="KW-0539">Nucleus</keyword>
<dbReference type="FunFam" id="1.10.1580.10:FF:000002">
    <property type="entry name" value="Guanine nucleotide-binding protein-like 3 (nucleolar)-like"/>
    <property type="match status" value="1"/>
</dbReference>
<feature type="domain" description="CP-type G" evidence="8">
    <location>
        <begin position="137"/>
        <end position="322"/>
    </location>
</feature>
<keyword evidence="10" id="KW-1185">Reference proteome</keyword>
<dbReference type="SUPFAM" id="SSF52540">
    <property type="entry name" value="P-loop containing nucleoside triphosphate hydrolases"/>
    <property type="match status" value="1"/>
</dbReference>
<comment type="caution">
    <text evidence="9">The sequence shown here is derived from an EMBL/GenBank/DDBJ whole genome shotgun (WGS) entry which is preliminary data.</text>
</comment>
<reference evidence="9" key="1">
    <citation type="journal article" date="2023" name="Mol. Biol. Evol.">
        <title>Third-Generation Sequencing Reveals the Adaptive Role of the Epigenome in Three Deep-Sea Polychaetes.</title>
        <authorList>
            <person name="Perez M."/>
            <person name="Aroh O."/>
            <person name="Sun Y."/>
            <person name="Lan Y."/>
            <person name="Juniper S.K."/>
            <person name="Young C.R."/>
            <person name="Angers B."/>
            <person name="Qian P.Y."/>
        </authorList>
    </citation>
    <scope>NUCLEOTIDE SEQUENCE</scope>
    <source>
        <strain evidence="9">P08H-3</strain>
    </source>
</reference>
<accession>A0AAD9KBT0</accession>
<keyword evidence="4" id="KW-0342">GTP-binding</keyword>
<evidence type="ECO:0000256" key="2">
    <source>
        <dbReference type="ARBA" id="ARBA00022741"/>
    </source>
</evidence>
<dbReference type="GO" id="GO:0005525">
    <property type="term" value="F:GTP binding"/>
    <property type="evidence" value="ECO:0007669"/>
    <property type="project" value="UniProtKB-KW"/>
</dbReference>
<dbReference type="PRINTS" id="PR00326">
    <property type="entry name" value="GTP1OBG"/>
</dbReference>
<dbReference type="InterPro" id="IPR030378">
    <property type="entry name" value="G_CP_dom"/>
</dbReference>
<keyword evidence="2" id="KW-0547">Nucleotide-binding</keyword>
<dbReference type="PANTHER" id="PTHR11089">
    <property type="entry name" value="GTP-BINDING PROTEIN-RELATED"/>
    <property type="match status" value="1"/>
</dbReference>
<organism evidence="9 10">
    <name type="scientific">Paralvinella palmiformis</name>
    <dbReference type="NCBI Taxonomy" id="53620"/>
    <lineage>
        <taxon>Eukaryota</taxon>
        <taxon>Metazoa</taxon>
        <taxon>Spiralia</taxon>
        <taxon>Lophotrochozoa</taxon>
        <taxon>Annelida</taxon>
        <taxon>Polychaeta</taxon>
        <taxon>Sedentaria</taxon>
        <taxon>Canalipalpata</taxon>
        <taxon>Terebellida</taxon>
        <taxon>Terebelliformia</taxon>
        <taxon>Alvinellidae</taxon>
        <taxon>Paralvinella</taxon>
    </lineage>
</organism>
<dbReference type="Proteomes" id="UP001208570">
    <property type="component" value="Unassembled WGS sequence"/>
</dbReference>
<dbReference type="EMBL" id="JAODUP010000018">
    <property type="protein sequence ID" value="KAK2168329.1"/>
    <property type="molecule type" value="Genomic_DNA"/>
</dbReference>
<evidence type="ECO:0000259" key="8">
    <source>
        <dbReference type="PROSITE" id="PS51721"/>
    </source>
</evidence>
<evidence type="ECO:0000313" key="10">
    <source>
        <dbReference type="Proteomes" id="UP001208570"/>
    </source>
</evidence>
<comment type="subcellular location">
    <subcellularLocation>
        <location evidence="1">Nucleus</location>
    </subcellularLocation>
</comment>
<gene>
    <name evidence="9" type="ORF">LSH36_18g11063</name>
</gene>
<feature type="coiled-coil region" evidence="6">
    <location>
        <begin position="473"/>
        <end position="500"/>
    </location>
</feature>
<evidence type="ECO:0000256" key="4">
    <source>
        <dbReference type="ARBA" id="ARBA00023134"/>
    </source>
</evidence>
<dbReference type="CDD" id="cd04178">
    <property type="entry name" value="Nucleostemin_like"/>
    <property type="match status" value="1"/>
</dbReference>
<dbReference type="PROSITE" id="PS51721">
    <property type="entry name" value="G_CP"/>
    <property type="match status" value="1"/>
</dbReference>
<evidence type="ECO:0000256" key="3">
    <source>
        <dbReference type="ARBA" id="ARBA00023054"/>
    </source>
</evidence>
<dbReference type="Pfam" id="PF08701">
    <property type="entry name" value="GN3L_Grn1"/>
    <property type="match status" value="1"/>
</dbReference>
<dbReference type="Gene3D" id="1.10.1580.10">
    <property type="match status" value="1"/>
</dbReference>
<sequence>MRKFFKKKSKRISTKKRTKIERKVREHNRKVKKEAKQNPLSRRKKNVSVPNNCPFKEEVLKEAEDHKRALEEEREKLKERRKKERQKLMNQKRSLDGFVQDAQKRAAEYDNKKAFVEEQKKILSSSKSIELSLKQYYREFKKVIDAADVVLEVLDARDPLGCRCPQVEQGILNAGPNKRLVLLLNKVDLVPRENVEKWLKYLRCEFPTVAFKASTQSQSNKLGRSKVPLDLASDDLRKSSRCLGAELLLKLLGNYCRNKDIRTSINVGVVGFPNTGKSSIINSLKRSKACSIGATPGVTKSMQLVQLDKHVMLLDSPGIVMATGQTDAATILRNCVRVENIDDPVPTVNAILRRCTKHKLMMQYGLPDFSDVNEFLALLAKKMGKLRKGGVPDVRHAGKRVIHDWNQGHITYYTHPPETEVQDANLGAQIVTEMSKEFDIDSLLADEEQTLKGLKSVSTTDVVMTSEGPTEGFGKDCEKLEDAEQELMEEENDVVNALAGQLSDALEGAFGSLSGDNDDYDFETDF</sequence>
<feature type="compositionally biased region" description="Basic residues" evidence="7">
    <location>
        <begin position="1"/>
        <end position="33"/>
    </location>
</feature>
<name>A0AAD9KBT0_9ANNE</name>
<dbReference type="AlphaFoldDB" id="A0AAD9KBT0"/>
<evidence type="ECO:0000256" key="5">
    <source>
        <dbReference type="ARBA" id="ARBA00023242"/>
    </source>
</evidence>
<proteinExistence type="predicted"/>
<dbReference type="FunFam" id="3.40.50.300:FF:000493">
    <property type="entry name" value="Guanine nucleotide-binding protein-like 3-like protein"/>
    <property type="match status" value="1"/>
</dbReference>
<dbReference type="InterPro" id="IPR023179">
    <property type="entry name" value="GTP-bd_ortho_bundle_sf"/>
</dbReference>
<dbReference type="InterPro" id="IPR006073">
    <property type="entry name" value="GTP-bd"/>
</dbReference>
<keyword evidence="3 6" id="KW-0175">Coiled coil</keyword>
<evidence type="ECO:0000256" key="6">
    <source>
        <dbReference type="SAM" id="Coils"/>
    </source>
</evidence>
<protein>
    <recommendedName>
        <fullName evidence="8">CP-type G domain-containing protein</fullName>
    </recommendedName>
</protein>
<evidence type="ECO:0000256" key="1">
    <source>
        <dbReference type="ARBA" id="ARBA00004123"/>
    </source>
</evidence>
<dbReference type="InterPro" id="IPR050755">
    <property type="entry name" value="TRAFAC_YlqF/YawG_RiboMat"/>
</dbReference>
<dbReference type="Gene3D" id="3.40.50.300">
    <property type="entry name" value="P-loop containing nucleotide triphosphate hydrolases"/>
    <property type="match status" value="1"/>
</dbReference>
<evidence type="ECO:0000256" key="7">
    <source>
        <dbReference type="SAM" id="MobiDB-lite"/>
    </source>
</evidence>
<dbReference type="Pfam" id="PF01926">
    <property type="entry name" value="MMR_HSR1"/>
    <property type="match status" value="1"/>
</dbReference>
<dbReference type="InterPro" id="IPR027417">
    <property type="entry name" value="P-loop_NTPase"/>
</dbReference>